<proteinExistence type="predicted"/>
<dbReference type="CDD" id="cd00038">
    <property type="entry name" value="CAP_ED"/>
    <property type="match status" value="1"/>
</dbReference>
<dbReference type="Proteomes" id="UP000282971">
    <property type="component" value="Unassembled WGS sequence"/>
</dbReference>
<accession>A0A437LYF7</accession>
<dbReference type="Gene3D" id="1.10.10.10">
    <property type="entry name" value="Winged helix-like DNA-binding domain superfamily/Winged helix DNA-binding domain"/>
    <property type="match status" value="1"/>
</dbReference>
<evidence type="ECO:0000256" key="1">
    <source>
        <dbReference type="ARBA" id="ARBA00023015"/>
    </source>
</evidence>
<dbReference type="Gene3D" id="2.60.120.10">
    <property type="entry name" value="Jelly Rolls"/>
    <property type="match status" value="1"/>
</dbReference>
<gene>
    <name evidence="5" type="ORF">EOD43_18990</name>
</gene>
<name>A0A437LYF7_9SPHN</name>
<evidence type="ECO:0000313" key="6">
    <source>
        <dbReference type="Proteomes" id="UP000282971"/>
    </source>
</evidence>
<evidence type="ECO:0000313" key="5">
    <source>
        <dbReference type="EMBL" id="RVT90354.1"/>
    </source>
</evidence>
<dbReference type="GO" id="GO:0003677">
    <property type="term" value="F:DNA binding"/>
    <property type="evidence" value="ECO:0007669"/>
    <property type="project" value="UniProtKB-KW"/>
</dbReference>
<dbReference type="SMART" id="SM00419">
    <property type="entry name" value="HTH_CRP"/>
    <property type="match status" value="1"/>
</dbReference>
<dbReference type="AlphaFoldDB" id="A0A437LYF7"/>
<dbReference type="SUPFAM" id="SSF46785">
    <property type="entry name" value="Winged helix' DNA-binding domain"/>
    <property type="match status" value="1"/>
</dbReference>
<reference evidence="5 6" key="1">
    <citation type="submission" date="2019-01" db="EMBL/GenBank/DDBJ databases">
        <authorList>
            <person name="Chen W.-M."/>
        </authorList>
    </citation>
    <scope>NUCLEOTIDE SEQUENCE [LARGE SCALE GENOMIC DNA]</scope>
    <source>
        <strain evidence="5 6">CCP-7</strain>
    </source>
</reference>
<dbReference type="InterPro" id="IPR018490">
    <property type="entry name" value="cNMP-bd_dom_sf"/>
</dbReference>
<sequence length="257" mass="28387">MQPPLHRLNEFVPASPLAADLFTSWLSHRKVFRRHQNIRREGDPVSSVFFLVKGWVTSSVMMRDGRRQIVKVHLPGDMLGFPSLALEHAGEGLEALTGVELCSIPLAEIGRLFEELPSVAAALFLSTQKERIALMQELTWIGSTHALGRVAGFLLDLHERLDAAGLVEDGGFDFPLTQAHLGELLGLTGIHVNRTLKRLDATGCIERTRRRLRLIDLNGLRGLAPNHAPRYAGIEAWDRLGRPGAGAARPALRERAL</sequence>
<keyword evidence="6" id="KW-1185">Reference proteome</keyword>
<dbReference type="Pfam" id="PF13545">
    <property type="entry name" value="HTH_Crp_2"/>
    <property type="match status" value="1"/>
</dbReference>
<dbReference type="InterPro" id="IPR036388">
    <property type="entry name" value="WH-like_DNA-bd_sf"/>
</dbReference>
<dbReference type="InterPro" id="IPR012318">
    <property type="entry name" value="HTH_CRP"/>
</dbReference>
<keyword evidence="2" id="KW-0238">DNA-binding</keyword>
<keyword evidence="1" id="KW-0805">Transcription regulation</keyword>
<dbReference type="SMART" id="SM00100">
    <property type="entry name" value="cNMP"/>
    <property type="match status" value="1"/>
</dbReference>
<keyword evidence="3" id="KW-0804">Transcription</keyword>
<protein>
    <submittedName>
        <fullName evidence="5">Crp/Fnr family transcriptional regulator</fullName>
    </submittedName>
</protein>
<organism evidence="5 6">
    <name type="scientific">Sphingomonas crocodyli</name>
    <dbReference type="NCBI Taxonomy" id="1979270"/>
    <lineage>
        <taxon>Bacteria</taxon>
        <taxon>Pseudomonadati</taxon>
        <taxon>Pseudomonadota</taxon>
        <taxon>Alphaproteobacteria</taxon>
        <taxon>Sphingomonadales</taxon>
        <taxon>Sphingomonadaceae</taxon>
        <taxon>Sphingomonas</taxon>
    </lineage>
</organism>
<dbReference type="GO" id="GO:0006355">
    <property type="term" value="P:regulation of DNA-templated transcription"/>
    <property type="evidence" value="ECO:0007669"/>
    <property type="project" value="InterPro"/>
</dbReference>
<dbReference type="PROSITE" id="PS51063">
    <property type="entry name" value="HTH_CRP_2"/>
    <property type="match status" value="1"/>
</dbReference>
<evidence type="ECO:0000256" key="2">
    <source>
        <dbReference type="ARBA" id="ARBA00023125"/>
    </source>
</evidence>
<comment type="caution">
    <text evidence="5">The sequence shown here is derived from an EMBL/GenBank/DDBJ whole genome shotgun (WGS) entry which is preliminary data.</text>
</comment>
<dbReference type="InterPro" id="IPR036390">
    <property type="entry name" value="WH_DNA-bd_sf"/>
</dbReference>
<dbReference type="SUPFAM" id="SSF51206">
    <property type="entry name" value="cAMP-binding domain-like"/>
    <property type="match status" value="1"/>
</dbReference>
<dbReference type="OrthoDB" id="6155297at2"/>
<dbReference type="InterPro" id="IPR014710">
    <property type="entry name" value="RmlC-like_jellyroll"/>
</dbReference>
<evidence type="ECO:0000259" key="4">
    <source>
        <dbReference type="PROSITE" id="PS51063"/>
    </source>
</evidence>
<dbReference type="RefSeq" id="WP_127745610.1">
    <property type="nucleotide sequence ID" value="NZ_SACN01000003.1"/>
</dbReference>
<dbReference type="InterPro" id="IPR000595">
    <property type="entry name" value="cNMP-bd_dom"/>
</dbReference>
<feature type="domain" description="HTH crp-type" evidence="4">
    <location>
        <begin position="144"/>
        <end position="218"/>
    </location>
</feature>
<evidence type="ECO:0000256" key="3">
    <source>
        <dbReference type="ARBA" id="ARBA00023163"/>
    </source>
</evidence>
<dbReference type="EMBL" id="SACN01000003">
    <property type="protein sequence ID" value="RVT90354.1"/>
    <property type="molecule type" value="Genomic_DNA"/>
</dbReference>
<dbReference type="Pfam" id="PF00027">
    <property type="entry name" value="cNMP_binding"/>
    <property type="match status" value="1"/>
</dbReference>